<evidence type="ECO:0000313" key="2">
    <source>
        <dbReference type="EMBL" id="RDS78250.1"/>
    </source>
</evidence>
<dbReference type="RefSeq" id="WP_115492474.1">
    <property type="nucleotide sequence ID" value="NZ_JACHWW010000001.1"/>
</dbReference>
<dbReference type="GO" id="GO:0016787">
    <property type="term" value="F:hydrolase activity"/>
    <property type="evidence" value="ECO:0007669"/>
    <property type="project" value="UniProtKB-KW"/>
</dbReference>
<comment type="caution">
    <text evidence="2">The sequence shown here is derived from an EMBL/GenBank/DDBJ whole genome shotgun (WGS) entry which is preliminary data.</text>
</comment>
<name>A0A395LV16_9SPHN</name>
<sequence length="325" mass="36053">MRWTGLWLALLVFAPPQSLLARDLIHEERSIPATDERPITFYVDRPATDGKLPLLLIVDGSGCAGQMRESSWGNYAPGAEDPVPYARVMVEKPGVAATTPQGAECTPTFDRYYTIQNRVLDHLRVLQHLGANADWWNGQIFIWSWSDGGDVAAQILTYRPDIDRAVLGAMGGGLTMAEHFERFWACPEDMPGDREACLADLRSDFAAIEASPNGTDKWNGESYATWASRLRTRLSAALIDNRVSILIVHGDRDFENTPVESARQLVADLEAAGNPAFTYWEVRGMEHGWRNLPKARQKALVDAMLGWVLTGEVDGDQVRLAVEGE</sequence>
<reference evidence="2 3" key="1">
    <citation type="submission" date="2018-07" db="EMBL/GenBank/DDBJ databases">
        <title>Erythrobacter nanhaiensis sp. nov., a novel member of the genus Erythrobacter isolated from the South China Sea.</title>
        <authorList>
            <person name="Chen X."/>
            <person name="Liu J."/>
        </authorList>
    </citation>
    <scope>NUCLEOTIDE SEQUENCE [LARGE SCALE GENOMIC DNA]</scope>
    <source>
        <strain evidence="2 3">S-5</strain>
    </source>
</reference>
<feature type="chain" id="PRO_5017294742" evidence="1">
    <location>
        <begin position="22"/>
        <end position="325"/>
    </location>
</feature>
<dbReference type="Proteomes" id="UP000254101">
    <property type="component" value="Unassembled WGS sequence"/>
</dbReference>
<accession>A0A395LV16</accession>
<keyword evidence="1" id="KW-0732">Signal</keyword>
<proteinExistence type="predicted"/>
<keyword evidence="3" id="KW-1185">Reference proteome</keyword>
<keyword evidence="2" id="KW-0378">Hydrolase</keyword>
<dbReference type="Gene3D" id="3.40.50.1820">
    <property type="entry name" value="alpha/beta hydrolase"/>
    <property type="match status" value="1"/>
</dbReference>
<dbReference type="AlphaFoldDB" id="A0A395LV16"/>
<feature type="signal peptide" evidence="1">
    <location>
        <begin position="1"/>
        <end position="21"/>
    </location>
</feature>
<organism evidence="2 3">
    <name type="scientific">Alteriqipengyuania lutimaris</name>
    <dbReference type="NCBI Taxonomy" id="1538146"/>
    <lineage>
        <taxon>Bacteria</taxon>
        <taxon>Pseudomonadati</taxon>
        <taxon>Pseudomonadota</taxon>
        <taxon>Alphaproteobacteria</taxon>
        <taxon>Sphingomonadales</taxon>
        <taxon>Erythrobacteraceae</taxon>
        <taxon>Alteriqipengyuania</taxon>
    </lineage>
</organism>
<dbReference type="SUPFAM" id="SSF53474">
    <property type="entry name" value="alpha/beta-Hydrolases"/>
    <property type="match status" value="1"/>
</dbReference>
<dbReference type="EMBL" id="QRBB01000001">
    <property type="protein sequence ID" value="RDS78250.1"/>
    <property type="molecule type" value="Genomic_DNA"/>
</dbReference>
<protein>
    <submittedName>
        <fullName evidence="2">Alpha/beta hydrolase</fullName>
    </submittedName>
</protein>
<gene>
    <name evidence="2" type="ORF">DL238_11960</name>
</gene>
<evidence type="ECO:0000313" key="3">
    <source>
        <dbReference type="Proteomes" id="UP000254101"/>
    </source>
</evidence>
<dbReference type="InterPro" id="IPR029058">
    <property type="entry name" value="AB_hydrolase_fold"/>
</dbReference>
<evidence type="ECO:0000256" key="1">
    <source>
        <dbReference type="SAM" id="SignalP"/>
    </source>
</evidence>
<dbReference type="OrthoDB" id="7403199at2"/>